<dbReference type="SUPFAM" id="SSF49265">
    <property type="entry name" value="Fibronectin type III"/>
    <property type="match status" value="1"/>
</dbReference>
<name>A0A6P8HJJ0_ACTTE</name>
<protein>
    <submittedName>
        <fullName evidence="6">Uncharacterized protein LOC116292794</fullName>
    </submittedName>
</protein>
<dbReference type="InterPro" id="IPR003599">
    <property type="entry name" value="Ig_sub"/>
</dbReference>
<keyword evidence="1" id="KW-0472">Membrane</keyword>
<dbReference type="AlphaFoldDB" id="A0A6P8HJJ0"/>
<evidence type="ECO:0000256" key="2">
    <source>
        <dbReference type="SAM" id="SignalP"/>
    </source>
</evidence>
<feature type="transmembrane region" description="Helical" evidence="1">
    <location>
        <begin position="479"/>
        <end position="505"/>
    </location>
</feature>
<dbReference type="PROSITE" id="PS50853">
    <property type="entry name" value="FN3"/>
    <property type="match status" value="1"/>
</dbReference>
<dbReference type="OrthoDB" id="10292997at2759"/>
<evidence type="ECO:0000259" key="3">
    <source>
        <dbReference type="PROSITE" id="PS50835"/>
    </source>
</evidence>
<feature type="domain" description="Fibronectin type-III" evidence="4">
    <location>
        <begin position="359"/>
        <end position="462"/>
    </location>
</feature>
<keyword evidence="2" id="KW-0732">Signal</keyword>
<feature type="domain" description="Ig-like" evidence="3">
    <location>
        <begin position="7"/>
        <end position="112"/>
    </location>
</feature>
<dbReference type="InterPro" id="IPR036116">
    <property type="entry name" value="FN3_sf"/>
</dbReference>
<dbReference type="InParanoid" id="A0A6P8HJJ0"/>
<dbReference type="CDD" id="cd00063">
    <property type="entry name" value="FN3"/>
    <property type="match status" value="1"/>
</dbReference>
<dbReference type="InterPro" id="IPR007110">
    <property type="entry name" value="Ig-like_dom"/>
</dbReference>
<feature type="signal peptide" evidence="2">
    <location>
        <begin position="1"/>
        <end position="22"/>
    </location>
</feature>
<dbReference type="Gene3D" id="2.60.40.10">
    <property type="entry name" value="Immunoglobulins"/>
    <property type="match status" value="2"/>
</dbReference>
<feature type="chain" id="PRO_5027947740" evidence="2">
    <location>
        <begin position="23"/>
        <end position="586"/>
    </location>
</feature>
<evidence type="ECO:0000313" key="5">
    <source>
        <dbReference type="Proteomes" id="UP000515163"/>
    </source>
</evidence>
<dbReference type="RefSeq" id="XP_031556006.1">
    <property type="nucleotide sequence ID" value="XM_031700146.1"/>
</dbReference>
<dbReference type="SUPFAM" id="SSF48726">
    <property type="entry name" value="Immunoglobulin"/>
    <property type="match status" value="1"/>
</dbReference>
<evidence type="ECO:0000313" key="6">
    <source>
        <dbReference type="RefSeq" id="XP_031556006.1"/>
    </source>
</evidence>
<dbReference type="Pfam" id="PF00041">
    <property type="entry name" value="fn3"/>
    <property type="match status" value="1"/>
</dbReference>
<dbReference type="InterPro" id="IPR003961">
    <property type="entry name" value="FN3_dom"/>
</dbReference>
<dbReference type="InterPro" id="IPR013783">
    <property type="entry name" value="Ig-like_fold"/>
</dbReference>
<dbReference type="SMART" id="SM00409">
    <property type="entry name" value="IG"/>
    <property type="match status" value="1"/>
</dbReference>
<dbReference type="PROSITE" id="PS50835">
    <property type="entry name" value="IG_LIKE"/>
    <property type="match status" value="1"/>
</dbReference>
<evidence type="ECO:0000256" key="1">
    <source>
        <dbReference type="SAM" id="Phobius"/>
    </source>
</evidence>
<keyword evidence="5" id="KW-1185">Reference proteome</keyword>
<organism evidence="5 6">
    <name type="scientific">Actinia tenebrosa</name>
    <name type="common">Australian red waratah sea anemone</name>
    <dbReference type="NCBI Taxonomy" id="6105"/>
    <lineage>
        <taxon>Eukaryota</taxon>
        <taxon>Metazoa</taxon>
        <taxon>Cnidaria</taxon>
        <taxon>Anthozoa</taxon>
        <taxon>Hexacorallia</taxon>
        <taxon>Actiniaria</taxon>
        <taxon>Actiniidae</taxon>
        <taxon>Actinia</taxon>
    </lineage>
</organism>
<gene>
    <name evidence="6" type="primary">LOC116292794</name>
</gene>
<dbReference type="KEGG" id="aten:116292794"/>
<proteinExistence type="predicted"/>
<dbReference type="GeneID" id="116292794"/>
<keyword evidence="1" id="KW-1133">Transmembrane helix</keyword>
<dbReference type="InterPro" id="IPR036179">
    <property type="entry name" value="Ig-like_dom_sf"/>
</dbReference>
<sequence length="586" mass="64945">MDLKGIPLLFVLIYYQLCLNSALNLVLKTSPPSPVYAAVNTELVLDCTQKGNDDLITLQWTSPKNNEVYSTTSNGSFTSLVFPKLNYSNESVYYCQAVNQTTGLVVAQTNITVNVGDPPAKPPPPTLKRICGYPPTVVIFSYQYPSLTSKSTHYPVIVELIVSPISTTNPCLRVGNDFEVVEESKRIIYGPKNDSFEVNVVQIVMEKVPDFPICNDDYSLIDCKLLCTSVRATNAFGTRFSQTKLTKLVEKCGKIADLRAINIGRNNFTVAWGLPWCLRNSTQFYRNSYYLIQCEPSCGDYIVKSDVRVVSGLNHTISKLIEYKNYTVFASCSFFMHLEDFGERVSISVQTKEGVPREAPTIVTIRWQSECADSNGTALISWKVPNKATLFGKVRYYIVEYQITKTSIRATRNVPAGLHQLLVTGLGMNKSYEFTVKVCTSGGCSKAKQYASLSPNRCTSSDGPAPTPDRLYVNVYPKLHVWMISIVVVIIILAIVIGTLGYCVFLKKHSSRLNLQRIVPIGDIHLTVTGEFSYQAKPIDSDYACAYGKISPLNDPAFLANGPQELILSSTCLSRSSSVLTCNTEI</sequence>
<evidence type="ECO:0000259" key="4">
    <source>
        <dbReference type="PROSITE" id="PS50853"/>
    </source>
</evidence>
<dbReference type="SMART" id="SM00060">
    <property type="entry name" value="FN3"/>
    <property type="match status" value="2"/>
</dbReference>
<dbReference type="Proteomes" id="UP000515163">
    <property type="component" value="Unplaced"/>
</dbReference>
<reference evidence="6" key="1">
    <citation type="submission" date="2025-08" db="UniProtKB">
        <authorList>
            <consortium name="RefSeq"/>
        </authorList>
    </citation>
    <scope>IDENTIFICATION</scope>
</reference>
<accession>A0A6P8HJJ0</accession>
<keyword evidence="1" id="KW-0812">Transmembrane</keyword>